<dbReference type="EMBL" id="CBIN010000001">
    <property type="protein sequence ID" value="CDE21540.1"/>
    <property type="molecule type" value="Genomic_DNA"/>
</dbReference>
<organism evidence="1 2">
    <name type="scientific">Amedibacillus dolichus CAG:375</name>
    <dbReference type="NCBI Taxonomy" id="1263076"/>
    <lineage>
        <taxon>Bacteria</taxon>
        <taxon>Bacillati</taxon>
        <taxon>Bacillota</taxon>
        <taxon>Erysipelotrichia</taxon>
        <taxon>Erysipelotrichales</taxon>
        <taxon>Erysipelotrichaceae</taxon>
        <taxon>Amedibacillus</taxon>
    </lineage>
</organism>
<dbReference type="Proteomes" id="UP000018093">
    <property type="component" value="Unassembled WGS sequence"/>
</dbReference>
<gene>
    <name evidence="1" type="ORF">BN631_00002</name>
</gene>
<sequence>MNPIESYKEYLKILKNHHYKNYEIDYILQMNKSNDHHFIGYATSKENNDEMVYVKFKDKSMSEVYSIPDWDFNVDGYLLSELEQGYTIDYMSLECHYNTWCSIDEWRDELEHTNGLQKYLSYCQKNAFKNYEERCHDMLENHLSFEKNKTKPKEKSFER</sequence>
<accession>R7G2Z2</accession>
<evidence type="ECO:0000313" key="2">
    <source>
        <dbReference type="Proteomes" id="UP000018093"/>
    </source>
</evidence>
<proteinExistence type="predicted"/>
<reference evidence="1" key="1">
    <citation type="submission" date="2012-11" db="EMBL/GenBank/DDBJ databases">
        <title>Dependencies among metagenomic species, viruses, plasmids and units of genetic variation.</title>
        <authorList>
            <person name="Nielsen H.B."/>
            <person name="Almeida M."/>
            <person name="Juncker A.S."/>
            <person name="Rasmussen S."/>
            <person name="Li J."/>
            <person name="Sunagawa S."/>
            <person name="Plichta D."/>
            <person name="Gautier L."/>
            <person name="Le Chatelier E."/>
            <person name="Peletier E."/>
            <person name="Bonde I."/>
            <person name="Nielsen T."/>
            <person name="Manichanh C."/>
            <person name="Arumugam M."/>
            <person name="Batto J."/>
            <person name="Santos M.B.Q.D."/>
            <person name="Blom N."/>
            <person name="Borruel N."/>
            <person name="Burgdorf K.S."/>
            <person name="Boumezbeur F."/>
            <person name="Casellas F."/>
            <person name="Dore J."/>
            <person name="Guarner F."/>
            <person name="Hansen T."/>
            <person name="Hildebrand F."/>
            <person name="Kaas R.S."/>
            <person name="Kennedy S."/>
            <person name="Kristiansen K."/>
            <person name="Kultima J.R."/>
            <person name="Leonard P."/>
            <person name="Levenez F."/>
            <person name="Lund O."/>
            <person name="Moumen B."/>
            <person name="Le Paslier D."/>
            <person name="Pons N."/>
            <person name="Pedersen O."/>
            <person name="Prifti E."/>
            <person name="Qin J."/>
            <person name="Raes J."/>
            <person name="Tap J."/>
            <person name="Tims S."/>
            <person name="Ussery D.W."/>
            <person name="Yamada T."/>
            <person name="MetaHit consortium"/>
            <person name="Renault P."/>
            <person name="Sicheritz-Ponten T."/>
            <person name="Bork P."/>
            <person name="Wang J."/>
            <person name="Brunak S."/>
            <person name="Ehrlich S.D."/>
        </authorList>
    </citation>
    <scope>NUCLEOTIDE SEQUENCE [LARGE SCALE GENOMIC DNA]</scope>
</reference>
<evidence type="ECO:0000313" key="1">
    <source>
        <dbReference type="EMBL" id="CDE21540.1"/>
    </source>
</evidence>
<name>R7G2Z2_9FIRM</name>
<protein>
    <submittedName>
        <fullName evidence="1">Uncharacterized protein</fullName>
    </submittedName>
</protein>
<comment type="caution">
    <text evidence="1">The sequence shown here is derived from an EMBL/GenBank/DDBJ whole genome shotgun (WGS) entry which is preliminary data.</text>
</comment>
<dbReference type="AlphaFoldDB" id="R7G2Z2"/>
<dbReference type="RefSeq" id="WP_022419624.1">
    <property type="nucleotide sequence ID" value="NZ_FR898496.1"/>
</dbReference>